<reference evidence="5" key="1">
    <citation type="journal article" date="2019" name="Int. J. Syst. Evol. Microbiol.">
        <title>The Global Catalogue of Microorganisms (GCM) 10K type strain sequencing project: providing services to taxonomists for standard genome sequencing and annotation.</title>
        <authorList>
            <consortium name="The Broad Institute Genomics Platform"/>
            <consortium name="The Broad Institute Genome Sequencing Center for Infectious Disease"/>
            <person name="Wu L."/>
            <person name="Ma J."/>
        </authorList>
    </citation>
    <scope>NUCLEOTIDE SEQUENCE [LARGE SCALE GENOMIC DNA]</scope>
    <source>
        <strain evidence="5">CGMCC 1.15407</strain>
    </source>
</reference>
<sequence>MKLIAISSPEKEKEEIKTMVQLLDHGLYRLHIRKPGWSEGQMEDLLARIPAGYYPKISLHEHHSLADRYALGGIHFKGDYPVLQREGMTSKSFHRLEALEDMANRTLSYAFISPVFDSISKPGYHQGFPPHKLRAWTTAHKHNLPFQLFALGGVTPGRLPFLHAAGFDGAAIIGGIWSGKNTAERLKRFLNYKNNP</sequence>
<dbReference type="RefSeq" id="WP_137403561.1">
    <property type="nucleotide sequence ID" value="NZ_BMIU01000015.1"/>
</dbReference>
<feature type="domain" description="Thiamine phosphate synthase/TenI" evidence="3">
    <location>
        <begin position="5"/>
        <end position="176"/>
    </location>
</feature>
<dbReference type="CDD" id="cd00564">
    <property type="entry name" value="TMP_TenI"/>
    <property type="match status" value="1"/>
</dbReference>
<evidence type="ECO:0000259" key="3">
    <source>
        <dbReference type="Pfam" id="PF02581"/>
    </source>
</evidence>
<name>A0ABQ1V7C9_9BACT</name>
<proteinExistence type="predicted"/>
<dbReference type="Proteomes" id="UP000647339">
    <property type="component" value="Unassembled WGS sequence"/>
</dbReference>
<keyword evidence="5" id="KW-1185">Reference proteome</keyword>
<dbReference type="InterPro" id="IPR013785">
    <property type="entry name" value="Aldolase_TIM"/>
</dbReference>
<dbReference type="InterPro" id="IPR022998">
    <property type="entry name" value="ThiamineP_synth_TenI"/>
</dbReference>
<dbReference type="PANTHER" id="PTHR20857:SF15">
    <property type="entry name" value="THIAMINE-PHOSPHATE SYNTHASE"/>
    <property type="match status" value="1"/>
</dbReference>
<dbReference type="Pfam" id="PF02581">
    <property type="entry name" value="TMP-TENI"/>
    <property type="match status" value="1"/>
</dbReference>
<organism evidence="4 5">
    <name type="scientific">Echinicola rosea</name>
    <dbReference type="NCBI Taxonomy" id="1807691"/>
    <lineage>
        <taxon>Bacteria</taxon>
        <taxon>Pseudomonadati</taxon>
        <taxon>Bacteroidota</taxon>
        <taxon>Cytophagia</taxon>
        <taxon>Cytophagales</taxon>
        <taxon>Cyclobacteriaceae</taxon>
        <taxon>Echinicola</taxon>
    </lineage>
</organism>
<dbReference type="Gene3D" id="3.20.20.70">
    <property type="entry name" value="Aldolase class I"/>
    <property type="match status" value="1"/>
</dbReference>
<dbReference type="EMBL" id="BMIU01000015">
    <property type="protein sequence ID" value="GGF39314.1"/>
    <property type="molecule type" value="Genomic_DNA"/>
</dbReference>
<dbReference type="SUPFAM" id="SSF51391">
    <property type="entry name" value="Thiamin phosphate synthase"/>
    <property type="match status" value="1"/>
</dbReference>
<evidence type="ECO:0000313" key="4">
    <source>
        <dbReference type="EMBL" id="GGF39314.1"/>
    </source>
</evidence>
<comment type="caution">
    <text evidence="4">The sequence shown here is derived from an EMBL/GenBank/DDBJ whole genome shotgun (WGS) entry which is preliminary data.</text>
</comment>
<dbReference type="PANTHER" id="PTHR20857">
    <property type="entry name" value="THIAMINE-PHOSPHATE PYROPHOSPHORYLASE"/>
    <property type="match status" value="1"/>
</dbReference>
<dbReference type="InterPro" id="IPR036206">
    <property type="entry name" value="ThiamineP_synth_sf"/>
</dbReference>
<accession>A0ABQ1V7C9</accession>
<evidence type="ECO:0000256" key="2">
    <source>
        <dbReference type="ARBA" id="ARBA00022977"/>
    </source>
</evidence>
<gene>
    <name evidence="4" type="ORF">GCM10011339_29820</name>
</gene>
<comment type="pathway">
    <text evidence="1">Cofactor biosynthesis; thiamine diphosphate biosynthesis.</text>
</comment>
<protein>
    <submittedName>
        <fullName evidence="4">Thiamine phosphate synthase</fullName>
    </submittedName>
</protein>
<keyword evidence="2" id="KW-0784">Thiamine biosynthesis</keyword>
<evidence type="ECO:0000313" key="5">
    <source>
        <dbReference type="Proteomes" id="UP000647339"/>
    </source>
</evidence>
<evidence type="ECO:0000256" key="1">
    <source>
        <dbReference type="ARBA" id="ARBA00004948"/>
    </source>
</evidence>